<keyword evidence="1" id="KW-1185">Reference proteome</keyword>
<organism evidence="1 2">
    <name type="scientific">Romanomermis culicivorax</name>
    <name type="common">Nematode worm</name>
    <dbReference type="NCBI Taxonomy" id="13658"/>
    <lineage>
        <taxon>Eukaryota</taxon>
        <taxon>Metazoa</taxon>
        <taxon>Ecdysozoa</taxon>
        <taxon>Nematoda</taxon>
        <taxon>Enoplea</taxon>
        <taxon>Dorylaimia</taxon>
        <taxon>Mermithida</taxon>
        <taxon>Mermithoidea</taxon>
        <taxon>Mermithidae</taxon>
        <taxon>Romanomermis</taxon>
    </lineage>
</organism>
<accession>A0A915HYR9</accession>
<protein>
    <submittedName>
        <fullName evidence="2">Uncharacterized protein</fullName>
    </submittedName>
</protein>
<proteinExistence type="predicted"/>
<evidence type="ECO:0000313" key="2">
    <source>
        <dbReference type="WBParaSite" id="nRc.2.0.1.t06583-RA"/>
    </source>
</evidence>
<reference evidence="2" key="1">
    <citation type="submission" date="2022-11" db="UniProtKB">
        <authorList>
            <consortium name="WormBaseParasite"/>
        </authorList>
    </citation>
    <scope>IDENTIFICATION</scope>
</reference>
<evidence type="ECO:0000313" key="1">
    <source>
        <dbReference type="Proteomes" id="UP000887565"/>
    </source>
</evidence>
<dbReference type="Proteomes" id="UP000887565">
    <property type="component" value="Unplaced"/>
</dbReference>
<name>A0A915HYR9_ROMCU</name>
<sequence length="67" mass="7685">MEPPRSRFHYFSNSLQYLPTHDAQFLCTLAGSDPSCEIYTTSYNFRFSSGKANKVRTATGRWSTLNK</sequence>
<dbReference type="WBParaSite" id="nRc.2.0.1.t06583-RA">
    <property type="protein sequence ID" value="nRc.2.0.1.t06583-RA"/>
    <property type="gene ID" value="nRc.2.0.1.g06583"/>
</dbReference>
<dbReference type="AlphaFoldDB" id="A0A915HYR9"/>